<evidence type="ECO:0000256" key="1">
    <source>
        <dbReference type="ARBA" id="ARBA00004123"/>
    </source>
</evidence>
<keyword evidence="3" id="KW-0863">Zinc-finger</keyword>
<evidence type="ECO:0000256" key="2">
    <source>
        <dbReference type="ARBA" id="ARBA00022723"/>
    </source>
</evidence>
<accession>A0ABR2IX50</accession>
<evidence type="ECO:0000256" key="3">
    <source>
        <dbReference type="ARBA" id="ARBA00022771"/>
    </source>
</evidence>
<dbReference type="EMBL" id="JAPCWZ010000004">
    <property type="protein sequence ID" value="KAK8869253.1"/>
    <property type="molecule type" value="Genomic_DNA"/>
</dbReference>
<name>A0ABR2IX50_9PEZI</name>
<sequence>MSQRFRQPIFSFGNQPQASEPYAGDSQTTNSIFDLDSSIAAPSSPPPLPPSSNPPSTSRDSFLAKDDQSKWPDWPDYSVWTPELYKHFPNYTSAHNRSKESAWWWRFGYRLRTTEDPELPWKIVWICHRCVTQRLLPRYSSFVFVASTGKSITRHLLSVHRQCEPGTKTQLKRHIEQGIAAYVQINRHDPVQQALIGRVDSFFCYRTTSLLVLDWLVRENLPFHTVDSPAFLRVLRSLNPIVSIPNSKTFFRLLRTEFVKGKESVRELLATARGMVHITFDGWTSRHNTSFIGVNSGLLINPPNFNGGSIY</sequence>
<dbReference type="Proteomes" id="UP001390339">
    <property type="component" value="Unassembled WGS sequence"/>
</dbReference>
<evidence type="ECO:0000313" key="8">
    <source>
        <dbReference type="Proteomes" id="UP001390339"/>
    </source>
</evidence>
<comment type="caution">
    <text evidence="7">The sequence shown here is derived from an EMBL/GenBank/DDBJ whole genome shotgun (WGS) entry which is preliminary data.</text>
</comment>
<keyword evidence="8" id="KW-1185">Reference proteome</keyword>
<proteinExistence type="predicted"/>
<comment type="subcellular location">
    <subcellularLocation>
        <location evidence="1">Nucleus</location>
    </subcellularLocation>
</comment>
<feature type="region of interest" description="Disordered" evidence="6">
    <location>
        <begin position="1"/>
        <end position="67"/>
    </location>
</feature>
<keyword evidence="5" id="KW-0539">Nucleus</keyword>
<feature type="compositionally biased region" description="Pro residues" evidence="6">
    <location>
        <begin position="43"/>
        <end position="53"/>
    </location>
</feature>
<gene>
    <name evidence="7" type="ORF">PGQ11_007831</name>
</gene>
<protein>
    <submittedName>
        <fullName evidence="7">Ribonuclease H-like protein</fullName>
    </submittedName>
</protein>
<evidence type="ECO:0000256" key="4">
    <source>
        <dbReference type="ARBA" id="ARBA00022833"/>
    </source>
</evidence>
<evidence type="ECO:0000313" key="7">
    <source>
        <dbReference type="EMBL" id="KAK8869253.1"/>
    </source>
</evidence>
<dbReference type="PANTHER" id="PTHR46481">
    <property type="entry name" value="ZINC FINGER BED DOMAIN-CONTAINING PROTEIN 4"/>
    <property type="match status" value="1"/>
</dbReference>
<organism evidence="7 8">
    <name type="scientific">Apiospora arundinis</name>
    <dbReference type="NCBI Taxonomy" id="335852"/>
    <lineage>
        <taxon>Eukaryota</taxon>
        <taxon>Fungi</taxon>
        <taxon>Dikarya</taxon>
        <taxon>Ascomycota</taxon>
        <taxon>Pezizomycotina</taxon>
        <taxon>Sordariomycetes</taxon>
        <taxon>Xylariomycetidae</taxon>
        <taxon>Amphisphaeriales</taxon>
        <taxon>Apiosporaceae</taxon>
        <taxon>Apiospora</taxon>
    </lineage>
</organism>
<dbReference type="InterPro" id="IPR052035">
    <property type="entry name" value="ZnF_BED_domain_contain"/>
</dbReference>
<evidence type="ECO:0000256" key="6">
    <source>
        <dbReference type="SAM" id="MobiDB-lite"/>
    </source>
</evidence>
<keyword evidence="2" id="KW-0479">Metal-binding</keyword>
<reference evidence="7 8" key="1">
    <citation type="journal article" date="2024" name="IMA Fungus">
        <title>Apiospora arundinis, a panoply of carbohydrate-active enzymes and secondary metabolites.</title>
        <authorList>
            <person name="Sorensen T."/>
            <person name="Petersen C."/>
            <person name="Muurmann A.T."/>
            <person name="Christiansen J.V."/>
            <person name="Brundto M.L."/>
            <person name="Overgaard C.K."/>
            <person name="Boysen A.T."/>
            <person name="Wollenberg R.D."/>
            <person name="Larsen T.O."/>
            <person name="Sorensen J.L."/>
            <person name="Nielsen K.L."/>
            <person name="Sondergaard T.E."/>
        </authorList>
    </citation>
    <scope>NUCLEOTIDE SEQUENCE [LARGE SCALE GENOMIC DNA]</scope>
    <source>
        <strain evidence="7 8">AAU 773</strain>
    </source>
</reference>
<keyword evidence="4" id="KW-0862">Zinc</keyword>
<dbReference type="PANTHER" id="PTHR46481:SF10">
    <property type="entry name" value="ZINC FINGER BED DOMAIN-CONTAINING PROTEIN 39"/>
    <property type="match status" value="1"/>
</dbReference>
<evidence type="ECO:0000256" key="5">
    <source>
        <dbReference type="ARBA" id="ARBA00023242"/>
    </source>
</evidence>